<dbReference type="RefSeq" id="WP_196988817.1">
    <property type="nucleotide sequence ID" value="NZ_JADWYR010000001.1"/>
</dbReference>
<dbReference type="Proteomes" id="UP000628448">
    <property type="component" value="Unassembled WGS sequence"/>
</dbReference>
<comment type="caution">
    <text evidence="1">The sequence shown here is derived from an EMBL/GenBank/DDBJ whole genome shotgun (WGS) entry which is preliminary data.</text>
</comment>
<keyword evidence="2" id="KW-1185">Reference proteome</keyword>
<evidence type="ECO:0000313" key="1">
    <source>
        <dbReference type="EMBL" id="MBG9374723.1"/>
    </source>
</evidence>
<dbReference type="InterPro" id="IPR007263">
    <property type="entry name" value="DCC1-like"/>
</dbReference>
<dbReference type="PANTHER" id="PTHR33639:SF2">
    <property type="entry name" value="DUF393 DOMAIN-CONTAINING PROTEIN"/>
    <property type="match status" value="1"/>
</dbReference>
<dbReference type="AlphaFoldDB" id="A0A931E4A8"/>
<organism evidence="1 2">
    <name type="scientific">Panacibacter microcysteis</name>
    <dbReference type="NCBI Taxonomy" id="2793269"/>
    <lineage>
        <taxon>Bacteria</taxon>
        <taxon>Pseudomonadati</taxon>
        <taxon>Bacteroidota</taxon>
        <taxon>Chitinophagia</taxon>
        <taxon>Chitinophagales</taxon>
        <taxon>Chitinophagaceae</taxon>
        <taxon>Panacibacter</taxon>
    </lineage>
</organism>
<gene>
    <name evidence="1" type="ORF">I5907_00625</name>
</gene>
<reference evidence="1" key="1">
    <citation type="submission" date="2020-11" db="EMBL/GenBank/DDBJ databases">
        <title>Bacterial whole genome sequence for Panacibacter sp. DH6.</title>
        <authorList>
            <person name="Le V."/>
            <person name="Ko S."/>
            <person name="Ahn C.-Y."/>
            <person name="Oh H.-M."/>
        </authorList>
    </citation>
    <scope>NUCLEOTIDE SEQUENCE</scope>
    <source>
        <strain evidence="1">DH6</strain>
    </source>
</reference>
<name>A0A931E4A8_9BACT</name>
<dbReference type="Pfam" id="PF04134">
    <property type="entry name" value="DCC1-like"/>
    <property type="match status" value="1"/>
</dbReference>
<dbReference type="InterPro" id="IPR052927">
    <property type="entry name" value="DCC_oxidoreductase"/>
</dbReference>
<evidence type="ECO:0000313" key="2">
    <source>
        <dbReference type="Proteomes" id="UP000628448"/>
    </source>
</evidence>
<dbReference type="EMBL" id="JADWYR010000001">
    <property type="protein sequence ID" value="MBG9374723.1"/>
    <property type="molecule type" value="Genomic_DNA"/>
</dbReference>
<accession>A0A931E4A8</accession>
<dbReference type="GO" id="GO:0015035">
    <property type="term" value="F:protein-disulfide reductase activity"/>
    <property type="evidence" value="ECO:0007669"/>
    <property type="project" value="InterPro"/>
</dbReference>
<sequence length="135" mass="15231">MTTGAGNLIVLFDGVCNYCNAMVNFAIRNDSNGRLKFSPLQSATGTALRKQYAIPEETDSLVFIENGKAYTYADAALRIAAYLDWPAKSLFALRIFPSFISNPLYKWIAKNRYKWFGKKDACMLPTPAVKRRFLD</sequence>
<protein>
    <submittedName>
        <fullName evidence="1">Thiol-disulfide oxidoreductase DCC family protein</fullName>
    </submittedName>
</protein>
<dbReference type="PANTHER" id="PTHR33639">
    <property type="entry name" value="THIOL-DISULFIDE OXIDOREDUCTASE DCC"/>
    <property type="match status" value="1"/>
</dbReference>
<proteinExistence type="predicted"/>